<name>A0ABV0QWG5_9TELE</name>
<evidence type="ECO:0000313" key="2">
    <source>
        <dbReference type="Proteomes" id="UP001434883"/>
    </source>
</evidence>
<comment type="caution">
    <text evidence="1">The sequence shown here is derived from an EMBL/GenBank/DDBJ whole genome shotgun (WGS) entry which is preliminary data.</text>
</comment>
<reference evidence="1 2" key="1">
    <citation type="submission" date="2021-06" db="EMBL/GenBank/DDBJ databases">
        <authorList>
            <person name="Palmer J.M."/>
        </authorList>
    </citation>
    <scope>NUCLEOTIDE SEQUENCE [LARGE SCALE GENOMIC DNA]</scope>
    <source>
        <strain evidence="1 2">XC_2019</strain>
        <tissue evidence="1">Muscle</tissue>
    </source>
</reference>
<dbReference type="Proteomes" id="UP001434883">
    <property type="component" value="Unassembled WGS sequence"/>
</dbReference>
<dbReference type="EMBL" id="JAHRIN010025444">
    <property type="protein sequence ID" value="MEQ2199761.1"/>
    <property type="molecule type" value="Genomic_DNA"/>
</dbReference>
<keyword evidence="2" id="KW-1185">Reference proteome</keyword>
<evidence type="ECO:0000313" key="1">
    <source>
        <dbReference type="EMBL" id="MEQ2199761.1"/>
    </source>
</evidence>
<protein>
    <submittedName>
        <fullName evidence="1">Uncharacterized protein</fullName>
    </submittedName>
</protein>
<gene>
    <name evidence="1" type="ORF">XENOCAPTIV_010968</name>
</gene>
<proteinExistence type="predicted"/>
<organism evidence="1 2">
    <name type="scientific">Xenoophorus captivus</name>
    <dbReference type="NCBI Taxonomy" id="1517983"/>
    <lineage>
        <taxon>Eukaryota</taxon>
        <taxon>Metazoa</taxon>
        <taxon>Chordata</taxon>
        <taxon>Craniata</taxon>
        <taxon>Vertebrata</taxon>
        <taxon>Euteleostomi</taxon>
        <taxon>Actinopterygii</taxon>
        <taxon>Neopterygii</taxon>
        <taxon>Teleostei</taxon>
        <taxon>Neoteleostei</taxon>
        <taxon>Acanthomorphata</taxon>
        <taxon>Ovalentaria</taxon>
        <taxon>Atherinomorphae</taxon>
        <taxon>Cyprinodontiformes</taxon>
        <taxon>Goodeidae</taxon>
        <taxon>Xenoophorus</taxon>
    </lineage>
</organism>
<sequence length="118" mass="13876">MELGVALPNKGWDLSSRPAMRFSKLHCGRSRNDKASHHVKELMWETDKRAGIREQQKVKVMEVGMCWDARRLNIIRETNLHKQYFIIAPVSFSASIYRITFEVWLHCVFDQVQLWCGL</sequence>
<accession>A0ABV0QWG5</accession>